<dbReference type="Proteomes" id="UP000030905">
    <property type="component" value="Chromosome"/>
</dbReference>
<protein>
    <submittedName>
        <fullName evidence="3">PRC-barrel domain protein</fullName>
    </submittedName>
</protein>
<evidence type="ECO:0000259" key="1">
    <source>
        <dbReference type="Pfam" id="PF05239"/>
    </source>
</evidence>
<dbReference type="eggNOG" id="COG3881">
    <property type="taxonomic scope" value="Bacteria"/>
</dbReference>
<dbReference type="AlphaFoldDB" id="A0A0H3J2S7"/>
<dbReference type="PATRIC" id="fig|1262449.7.peg.2164"/>
<reference evidence="3" key="2">
    <citation type="submission" date="2015-10" db="EMBL/GenBank/DDBJ databases">
        <title>Improved Draft Genome Sequence of Clostridium pasteurianum Strain ATCC 6013 (DSM 525) Using a Hybrid Next-Generation Sequencing Approach.</title>
        <authorList>
            <person name="Pyne M.E."/>
            <person name="Utturkar S.M."/>
            <person name="Brown S.D."/>
            <person name="Moo-Young M."/>
            <person name="Chung D.A."/>
            <person name="Chou P.C."/>
        </authorList>
    </citation>
    <scope>NUCLEOTIDE SEQUENCE</scope>
    <source>
        <strain evidence="3">ATCC 6013</strain>
    </source>
</reference>
<dbReference type="KEGG" id="cpae:CPAST_c21510"/>
<feature type="domain" description="PRC-barrel" evidence="1">
    <location>
        <begin position="81"/>
        <end position="150"/>
    </location>
</feature>
<accession>A0A0H3J2S7</accession>
<dbReference type="Pfam" id="PF05239">
    <property type="entry name" value="PRC"/>
    <property type="match status" value="2"/>
</dbReference>
<dbReference type="Proteomes" id="UP000028042">
    <property type="component" value="Unassembled WGS sequence"/>
</dbReference>
<name>A0A0H3J2S7_CLOPA</name>
<evidence type="ECO:0000313" key="5">
    <source>
        <dbReference type="Proteomes" id="UP000030905"/>
    </source>
</evidence>
<dbReference type="Gene3D" id="2.30.30.240">
    <property type="entry name" value="PRC-barrel domain"/>
    <property type="match status" value="2"/>
</dbReference>
<dbReference type="KEGG" id="cpat:CLPA_c21510"/>
<evidence type="ECO:0000313" key="4">
    <source>
        <dbReference type="Proteomes" id="UP000028042"/>
    </source>
</evidence>
<reference evidence="3 4" key="3">
    <citation type="journal article" name="Genome Announc.">
        <title>Improved Draft Genome Sequence of Clostridium pasteurianum Strain ATCC 6013 (DSM 525) Using a Hybrid Next-Generation Sequencing Approach.</title>
        <authorList>
            <person name="Pyne M.E."/>
            <person name="Utturkar S."/>
            <person name="Brown S.D."/>
            <person name="Moo-Young M."/>
            <person name="Chung D.A."/>
            <person name="Chou C.P."/>
        </authorList>
    </citation>
    <scope>NUCLEOTIDE SEQUENCE [LARGE SCALE GENOMIC DNA]</scope>
    <source>
        <strain evidence="3 4">ATCC 6013</strain>
    </source>
</reference>
<dbReference type="EMBL" id="JPGY02000001">
    <property type="protein sequence ID" value="KRU11781.1"/>
    <property type="molecule type" value="Genomic_DNA"/>
</dbReference>
<dbReference type="RefSeq" id="WP_242862179.1">
    <property type="nucleotide sequence ID" value="NZ_JPGY02000001.1"/>
</dbReference>
<evidence type="ECO:0000313" key="3">
    <source>
        <dbReference type="EMBL" id="KRU11781.1"/>
    </source>
</evidence>
<dbReference type="InterPro" id="IPR011033">
    <property type="entry name" value="PRC_barrel-like_sf"/>
</dbReference>
<dbReference type="SUPFAM" id="SSF50346">
    <property type="entry name" value="PRC-barrel domain"/>
    <property type="match status" value="2"/>
</dbReference>
<dbReference type="InterPro" id="IPR027275">
    <property type="entry name" value="PRC-brl_dom"/>
</dbReference>
<gene>
    <name evidence="2" type="ORF">CLPA_c21510</name>
    <name evidence="3" type="ORF">CP6013_01028</name>
</gene>
<dbReference type="EMBL" id="CP009268">
    <property type="protein sequence ID" value="AJA52209.1"/>
    <property type="molecule type" value="Genomic_DNA"/>
</dbReference>
<feature type="domain" description="PRC-barrel" evidence="1">
    <location>
        <begin position="11"/>
        <end position="75"/>
    </location>
</feature>
<reference evidence="2 5" key="1">
    <citation type="journal article" date="2015" name="Genome Announc.">
        <title>Complete Genome Sequence of the Nitrogen-Fixing and Solvent-Producing Clostridium pasteurianum DSM 525.</title>
        <authorList>
            <person name="Poehlein A."/>
            <person name="Grosse-Honebrink A."/>
            <person name="Zhang Y."/>
            <person name="Minton N.P."/>
            <person name="Daniel R."/>
        </authorList>
    </citation>
    <scope>NUCLEOTIDE SEQUENCE [LARGE SCALE GENOMIC DNA]</scope>
    <source>
        <strain evidence="2">DSM 525</strain>
        <strain evidence="5">DSM 525 / ATCC 6013</strain>
    </source>
</reference>
<proteinExistence type="predicted"/>
<organism evidence="2 5">
    <name type="scientific">Clostridium pasteurianum DSM 525 = ATCC 6013</name>
    <dbReference type="NCBI Taxonomy" id="1262449"/>
    <lineage>
        <taxon>Bacteria</taxon>
        <taxon>Bacillati</taxon>
        <taxon>Bacillota</taxon>
        <taxon>Clostridia</taxon>
        <taxon>Eubacteriales</taxon>
        <taxon>Clostridiaceae</taxon>
        <taxon>Clostridium</taxon>
    </lineage>
</organism>
<keyword evidence="5" id="KW-1185">Reference proteome</keyword>
<sequence length="175" mass="20412">MSTRHCMYRRKDFMWMYVYDLQGKKLGFIRDLIIDMNENSVKGFVVSGMSLLKSVSTVLVKDIVSFNKYMIVKKLSKDNYLKFNNIRGLDVIDNSGNVEGIVEEIIFQISNFKIKGLIISRGILCNFKEGKKVILQRDYIIGDRNILHIDKNKKFNFVTVFHKLNLEDGENEKKT</sequence>
<evidence type="ECO:0000313" key="2">
    <source>
        <dbReference type="EMBL" id="AJA52209.1"/>
    </source>
</evidence>